<gene>
    <name evidence="9" type="primary">sasA</name>
    <name evidence="11" type="ORF">C7H19_18520</name>
</gene>
<dbReference type="CDD" id="cd00082">
    <property type="entry name" value="HisKA"/>
    <property type="match status" value="1"/>
</dbReference>
<sequence>MLQPNDSQISNGNTPTAPQVLQLLLFVDDRPNSQEIIHQIQVYLKSNQGDFLSELQIIEIKEQPHLVEHFRLVATPALVKIAPGPRHVLAGSNLLEQLKKWWGRWLKAIGEQQTKEMSNGNSKSDGVASVEYSAELIRLSDEVFRFKKEKEELQAQLKFKDQVLALLAHDLRSPLTAASIALETLELVQAQPENDRTRQLKEQLYQQAKNQFRIMNRLITDLLEASRHNQSEFTVNHTCLYLQPLCEEVLEQFCKRFQDKAQILEVDLPQDLPPVYADPELIRQAIINLLDNAAKYTPEGGKISVSVIHRTNQKVQLSVCDTGPGIPEAQQDSIFEARVRLERDKAKDGYGLGLSLCRKVIRAHHGHLWVDSVLGEGSCFNFTLPVCP</sequence>
<evidence type="ECO:0000256" key="8">
    <source>
        <dbReference type="ARBA" id="ARBA00023108"/>
    </source>
</evidence>
<evidence type="ECO:0000313" key="11">
    <source>
        <dbReference type="EMBL" id="PSF34561.1"/>
    </source>
</evidence>
<dbReference type="InterPro" id="IPR004358">
    <property type="entry name" value="Sig_transdc_His_kin-like_C"/>
</dbReference>
<dbReference type="InterPro" id="IPR036890">
    <property type="entry name" value="HATPase_C_sf"/>
</dbReference>
<dbReference type="SUPFAM" id="SSF47384">
    <property type="entry name" value="Homodimeric domain of signal transducing histidine kinase"/>
    <property type="match status" value="1"/>
</dbReference>
<keyword evidence="5 9" id="KW-0418">Kinase</keyword>
<keyword evidence="6 9" id="KW-0067">ATP-binding</keyword>
<dbReference type="InterPro" id="IPR003661">
    <property type="entry name" value="HisK_dim/P_dom"/>
</dbReference>
<comment type="catalytic activity">
    <reaction evidence="1 9">
        <text>ATP + protein L-histidine = ADP + protein N-phospho-L-histidine.</text>
        <dbReference type="EC" id="2.7.13.3"/>
    </reaction>
</comment>
<reference evidence="11 12" key="1">
    <citation type="submission" date="2018-03" db="EMBL/GenBank/DDBJ databases">
        <title>The ancient ancestry and fast evolution of plastids.</title>
        <authorList>
            <person name="Moore K.R."/>
            <person name="Magnabosco C."/>
            <person name="Momper L."/>
            <person name="Gold D.A."/>
            <person name="Bosak T."/>
            <person name="Fournier G.P."/>
        </authorList>
    </citation>
    <scope>NUCLEOTIDE SEQUENCE [LARGE SCALE GENOMIC DNA]</scope>
    <source>
        <strain evidence="11 12">CCALA 016</strain>
    </source>
</reference>
<comment type="caution">
    <text evidence="11">The sequence shown here is derived from an EMBL/GenBank/DDBJ whole genome shotgun (WGS) entry which is preliminary data.</text>
</comment>
<keyword evidence="7 9" id="KW-0902">Two-component regulatory system</keyword>
<dbReference type="InterPro" id="IPR050736">
    <property type="entry name" value="Sensor_HK_Regulatory"/>
</dbReference>
<dbReference type="NCBIfam" id="NF006800">
    <property type="entry name" value="PRK09303.1"/>
    <property type="match status" value="1"/>
</dbReference>
<dbReference type="SUPFAM" id="SSF52833">
    <property type="entry name" value="Thioredoxin-like"/>
    <property type="match status" value="1"/>
</dbReference>
<keyword evidence="8 9" id="KW-0090">Biological rhythms</keyword>
<dbReference type="Gene3D" id="3.40.30.10">
    <property type="entry name" value="Glutaredoxin"/>
    <property type="match status" value="1"/>
</dbReference>
<dbReference type="PANTHER" id="PTHR43711">
    <property type="entry name" value="TWO-COMPONENT HISTIDINE KINASE"/>
    <property type="match status" value="1"/>
</dbReference>
<dbReference type="Pfam" id="PF02518">
    <property type="entry name" value="HATPase_c"/>
    <property type="match status" value="1"/>
</dbReference>
<comment type="domain">
    <text evidence="9">The N-terminus interacts with KaiC, while the C-terminal histidine kinase domain autophosphorylates and is probably responsible for self-oligomerization. The N-terminal domain stimulates the C-terminus to autophosphorylate.</text>
</comment>
<dbReference type="CDD" id="cd02978">
    <property type="entry name" value="KaiB_like"/>
    <property type="match status" value="1"/>
</dbReference>
<dbReference type="Proteomes" id="UP000239001">
    <property type="component" value="Unassembled WGS sequence"/>
</dbReference>
<feature type="domain" description="Histidine kinase" evidence="10">
    <location>
        <begin position="166"/>
        <end position="388"/>
    </location>
</feature>
<dbReference type="PROSITE" id="PS50109">
    <property type="entry name" value="HIS_KIN"/>
    <property type="match status" value="1"/>
</dbReference>
<dbReference type="GO" id="GO:0000155">
    <property type="term" value="F:phosphorelay sensor kinase activity"/>
    <property type="evidence" value="ECO:0007669"/>
    <property type="project" value="InterPro"/>
</dbReference>
<dbReference type="RefSeq" id="WP_106458441.1">
    <property type="nucleotide sequence ID" value="NZ_PXOH01000025.1"/>
</dbReference>
<dbReference type="Pfam" id="PF00512">
    <property type="entry name" value="HisKA"/>
    <property type="match status" value="1"/>
</dbReference>
<dbReference type="Gene3D" id="3.30.565.10">
    <property type="entry name" value="Histidine kinase-like ATPase, C-terminal domain"/>
    <property type="match status" value="1"/>
</dbReference>
<dbReference type="GO" id="GO:0005524">
    <property type="term" value="F:ATP binding"/>
    <property type="evidence" value="ECO:0007669"/>
    <property type="project" value="UniProtKB-KW"/>
</dbReference>
<evidence type="ECO:0000313" key="12">
    <source>
        <dbReference type="Proteomes" id="UP000239001"/>
    </source>
</evidence>
<dbReference type="SMART" id="SM00387">
    <property type="entry name" value="HATPase_c"/>
    <property type="match status" value="1"/>
</dbReference>
<evidence type="ECO:0000256" key="6">
    <source>
        <dbReference type="ARBA" id="ARBA00022840"/>
    </source>
</evidence>
<keyword evidence="4 9" id="KW-0547">Nucleotide-binding</keyword>
<dbReference type="AlphaFoldDB" id="A0A2T1LTX5"/>
<dbReference type="PRINTS" id="PR00344">
    <property type="entry name" value="BCTRLSENSOR"/>
</dbReference>
<evidence type="ECO:0000256" key="9">
    <source>
        <dbReference type="HAMAP-Rule" id="MF_01837"/>
    </source>
</evidence>
<reference evidence="11 12" key="2">
    <citation type="submission" date="2018-03" db="EMBL/GenBank/DDBJ databases">
        <authorList>
            <person name="Keele B.F."/>
        </authorList>
    </citation>
    <scope>NUCLEOTIDE SEQUENCE [LARGE SCALE GENOMIC DNA]</scope>
    <source>
        <strain evidence="11 12">CCALA 016</strain>
    </source>
</reference>
<accession>A0A2T1LTX5</accession>
<organism evidence="11 12">
    <name type="scientific">Aphanothece hegewaldii CCALA 016</name>
    <dbReference type="NCBI Taxonomy" id="2107694"/>
    <lineage>
        <taxon>Bacteria</taxon>
        <taxon>Bacillati</taxon>
        <taxon>Cyanobacteriota</taxon>
        <taxon>Cyanophyceae</taxon>
        <taxon>Oscillatoriophycideae</taxon>
        <taxon>Chroococcales</taxon>
        <taxon>Aphanothecaceae</taxon>
        <taxon>Aphanothece</taxon>
    </lineage>
</organism>
<dbReference type="SUPFAM" id="SSF55874">
    <property type="entry name" value="ATPase domain of HSP90 chaperone/DNA topoisomerase II/histidine kinase"/>
    <property type="match status" value="1"/>
</dbReference>
<dbReference type="SMART" id="SM00388">
    <property type="entry name" value="HisKA"/>
    <property type="match status" value="1"/>
</dbReference>
<evidence type="ECO:0000256" key="3">
    <source>
        <dbReference type="ARBA" id="ARBA00022679"/>
    </source>
</evidence>
<dbReference type="InterPro" id="IPR036249">
    <property type="entry name" value="Thioredoxin-like_sf"/>
</dbReference>
<evidence type="ECO:0000256" key="1">
    <source>
        <dbReference type="ARBA" id="ARBA00000085"/>
    </source>
</evidence>
<keyword evidence="2 9" id="KW-0597">Phosphoprotein</keyword>
<protein>
    <recommendedName>
        <fullName evidence="9">Adaptive-response sensory-kinase SasA</fullName>
        <ecNumber evidence="9">2.7.13.3</ecNumber>
    </recommendedName>
    <alternativeName>
        <fullName evidence="9">Sensor histidine kinase SasA</fullName>
    </alternativeName>
</protein>
<dbReference type="FunFam" id="1.10.287.130:FF:000154">
    <property type="entry name" value="Adaptive-response sensory kinase"/>
    <property type="match status" value="1"/>
</dbReference>
<keyword evidence="12" id="KW-1185">Reference proteome</keyword>
<evidence type="ECO:0000256" key="5">
    <source>
        <dbReference type="ARBA" id="ARBA00022777"/>
    </source>
</evidence>
<evidence type="ECO:0000259" key="10">
    <source>
        <dbReference type="PROSITE" id="PS50109"/>
    </source>
</evidence>
<dbReference type="InterPro" id="IPR011649">
    <property type="entry name" value="KaiB_domain"/>
</dbReference>
<dbReference type="HAMAP" id="MF_01837">
    <property type="entry name" value="Kinase_SasA"/>
    <property type="match status" value="1"/>
</dbReference>
<comment type="function">
    <text evidence="9">Member of the two-component regulatory system SasA/RpaA involved in genome-wide circadian gene expression. One of several clock output pathways. Participates in the Kai clock protein complex, the main circadian regulator in cyanobacteria, via its interaction with KaiC. KaiC enhances the autophosphorylation activity of SasA, which then transfers its phosphate group to RpaA to activate it. In addition to its output function, recruits fold-shifted KaiB (KaiB(fs)) to KaiC to cooperatively form the KaiB(6):KaiC(6) complex (independent of SasA kinase activity). Required for robustness of the circadian rhythm of gene expression and is involved in clock output, also required for adaptation to light/dark cycles.</text>
</comment>
<keyword evidence="3 9" id="KW-0808">Transferase</keyword>
<evidence type="ECO:0000256" key="7">
    <source>
        <dbReference type="ARBA" id="ARBA00023012"/>
    </source>
</evidence>
<dbReference type="EC" id="2.7.13.3" evidence="9"/>
<dbReference type="SMART" id="SM01248">
    <property type="entry name" value="KaiB"/>
    <property type="match status" value="1"/>
</dbReference>
<feature type="modified residue" description="Phosphohistidine; by autocatalysis" evidence="9">
    <location>
        <position position="169"/>
    </location>
</feature>
<evidence type="ECO:0000256" key="2">
    <source>
        <dbReference type="ARBA" id="ARBA00022553"/>
    </source>
</evidence>
<dbReference type="FunFam" id="3.30.565.10:FF:000006">
    <property type="entry name" value="Sensor histidine kinase WalK"/>
    <property type="match status" value="1"/>
</dbReference>
<dbReference type="OrthoDB" id="9773956at2"/>
<dbReference type="Pfam" id="PF07689">
    <property type="entry name" value="KaiB"/>
    <property type="match status" value="1"/>
</dbReference>
<proteinExistence type="inferred from homology"/>
<dbReference type="EMBL" id="PXOH01000025">
    <property type="protein sequence ID" value="PSF34561.1"/>
    <property type="molecule type" value="Genomic_DNA"/>
</dbReference>
<dbReference type="GO" id="GO:0007623">
    <property type="term" value="P:circadian rhythm"/>
    <property type="evidence" value="ECO:0007669"/>
    <property type="project" value="UniProtKB-UniRule"/>
</dbReference>
<dbReference type="InterPro" id="IPR036097">
    <property type="entry name" value="HisK_dim/P_sf"/>
</dbReference>
<dbReference type="Gene3D" id="1.10.287.130">
    <property type="match status" value="1"/>
</dbReference>
<name>A0A2T1LTX5_9CHRO</name>
<dbReference type="InterPro" id="IPR005467">
    <property type="entry name" value="His_kinase_dom"/>
</dbReference>
<dbReference type="InterPro" id="IPR003594">
    <property type="entry name" value="HATPase_dom"/>
</dbReference>
<evidence type="ECO:0000256" key="4">
    <source>
        <dbReference type="ARBA" id="ARBA00022741"/>
    </source>
</evidence>
<dbReference type="CDD" id="cd00075">
    <property type="entry name" value="HATPase"/>
    <property type="match status" value="1"/>
</dbReference>
<comment type="subunit">
    <text evidence="9">Homooligomerizes. Interacts with KaiC. Participates in the KaiABC clock complex, whose core is composed of a KaiC homohexamer, 6 KaiB and up to 6 KaiA dimers. SasA and KaiB(fs) compete to bind to KaiC.</text>
</comment>
<dbReference type="PANTHER" id="PTHR43711:SF26">
    <property type="entry name" value="SENSOR HISTIDINE KINASE RCSC"/>
    <property type="match status" value="1"/>
</dbReference>
<dbReference type="InterPro" id="IPR023527">
    <property type="entry name" value="Kinase_SasA"/>
</dbReference>